<name>Q4SQK2_TETNG</name>
<dbReference type="OrthoDB" id="1740265at2759"/>
<keyword evidence="1" id="KW-1133">Transmembrane helix</keyword>
<proteinExistence type="predicted"/>
<dbReference type="InterPro" id="IPR017853">
    <property type="entry name" value="GH"/>
</dbReference>
<dbReference type="EMBL" id="CAAE01014532">
    <property type="protein sequence ID" value="CAF97080.1"/>
    <property type="molecule type" value="Genomic_DNA"/>
</dbReference>
<organism evidence="2">
    <name type="scientific">Tetraodon nigroviridis</name>
    <name type="common">Spotted green pufferfish</name>
    <name type="synonym">Chelonodon nigroviridis</name>
    <dbReference type="NCBI Taxonomy" id="99883"/>
    <lineage>
        <taxon>Eukaryota</taxon>
        <taxon>Metazoa</taxon>
        <taxon>Chordata</taxon>
        <taxon>Craniata</taxon>
        <taxon>Vertebrata</taxon>
        <taxon>Euteleostomi</taxon>
        <taxon>Actinopterygii</taxon>
        <taxon>Neopterygii</taxon>
        <taxon>Teleostei</taxon>
        <taxon>Neoteleostei</taxon>
        <taxon>Acanthomorphata</taxon>
        <taxon>Eupercaria</taxon>
        <taxon>Tetraodontiformes</taxon>
        <taxon>Tetradontoidea</taxon>
        <taxon>Tetraodontidae</taxon>
        <taxon>Tetraodon</taxon>
    </lineage>
</organism>
<accession>Q4SQK2</accession>
<evidence type="ECO:0000256" key="1">
    <source>
        <dbReference type="SAM" id="Phobius"/>
    </source>
</evidence>
<reference evidence="2" key="2">
    <citation type="submission" date="2004-02" db="EMBL/GenBank/DDBJ databases">
        <authorList>
            <consortium name="Genoscope"/>
            <consortium name="Whitehead Institute Centre for Genome Research"/>
        </authorList>
    </citation>
    <scope>NUCLEOTIDE SEQUENCE</scope>
</reference>
<gene>
    <name evidence="2" type="ORF">GSTENG00014336001</name>
</gene>
<reference evidence="2" key="1">
    <citation type="journal article" date="2004" name="Nature">
        <title>Genome duplication in the teleost fish Tetraodon nigroviridis reveals the early vertebrate proto-karyotype.</title>
        <authorList>
            <person name="Jaillon O."/>
            <person name="Aury J.-M."/>
            <person name="Brunet F."/>
            <person name="Petit J.-L."/>
            <person name="Stange-Thomann N."/>
            <person name="Mauceli E."/>
            <person name="Bouneau L."/>
            <person name="Fischer C."/>
            <person name="Ozouf-Costaz C."/>
            <person name="Bernot A."/>
            <person name="Nicaud S."/>
            <person name="Jaffe D."/>
            <person name="Fisher S."/>
            <person name="Lutfalla G."/>
            <person name="Dossat C."/>
            <person name="Segurens B."/>
            <person name="Dasilva C."/>
            <person name="Salanoubat M."/>
            <person name="Levy M."/>
            <person name="Boudet N."/>
            <person name="Castellano S."/>
            <person name="Anthouard V."/>
            <person name="Jubin C."/>
            <person name="Castelli V."/>
            <person name="Katinka M."/>
            <person name="Vacherie B."/>
            <person name="Biemont C."/>
            <person name="Skalli Z."/>
            <person name="Cattolico L."/>
            <person name="Poulain J."/>
            <person name="De Berardinis V."/>
            <person name="Cruaud C."/>
            <person name="Duprat S."/>
            <person name="Brottier P."/>
            <person name="Coutanceau J.-P."/>
            <person name="Gouzy J."/>
            <person name="Parra G."/>
            <person name="Lardier G."/>
            <person name="Chapple C."/>
            <person name="McKernan K.J."/>
            <person name="McEwan P."/>
            <person name="Bosak S."/>
            <person name="Kellis M."/>
            <person name="Volff J.-N."/>
            <person name="Guigo R."/>
            <person name="Zody M.C."/>
            <person name="Mesirov J."/>
            <person name="Lindblad-Toh K."/>
            <person name="Birren B."/>
            <person name="Nusbaum C."/>
            <person name="Kahn D."/>
            <person name="Robinson-Rechavi M."/>
            <person name="Laudet V."/>
            <person name="Schachter V."/>
            <person name="Quetier F."/>
            <person name="Saurin W."/>
            <person name="Scarpelli C."/>
            <person name="Wincker P."/>
            <person name="Lander E.S."/>
            <person name="Weissenbach J."/>
            <person name="Roest Crollius H."/>
        </authorList>
    </citation>
    <scope>NUCLEOTIDE SEQUENCE [LARGE SCALE GENOMIC DNA]</scope>
</reference>
<keyword evidence="1" id="KW-0472">Membrane</keyword>
<protein>
    <submittedName>
        <fullName evidence="2">Chromosome 17 SCAF14532, whole genome shotgun sequence</fullName>
    </submittedName>
</protein>
<dbReference type="AlphaFoldDB" id="Q4SQK2"/>
<dbReference type="KEGG" id="tng:GSTEN00014336G001"/>
<evidence type="ECO:0000313" key="2">
    <source>
        <dbReference type="EMBL" id="CAF97080.1"/>
    </source>
</evidence>
<keyword evidence="1" id="KW-0812">Transmembrane</keyword>
<feature type="transmembrane region" description="Helical" evidence="1">
    <location>
        <begin position="31"/>
        <end position="53"/>
    </location>
</feature>
<dbReference type="SUPFAM" id="SSF51445">
    <property type="entry name" value="(Trans)glycosidases"/>
    <property type="match status" value="1"/>
</dbReference>
<feature type="non-terminal residue" evidence="2">
    <location>
        <position position="1"/>
    </location>
</feature>
<sequence length="93" mass="10402">EYAQIKPYAGMPREVLLLYSSQARYRVPREIIFWLTVACTAALVGLTVTVIVLSPRCLSWWQTSPVYQLYPRSFKDSDGDGVGDLKGNTLACS</sequence>
<dbReference type="Gene3D" id="3.20.20.80">
    <property type="entry name" value="Glycosidases"/>
    <property type="match status" value="1"/>
</dbReference>